<keyword evidence="2" id="KW-1185">Reference proteome</keyword>
<dbReference type="OrthoDB" id="6672161at2759"/>
<dbReference type="GO" id="GO:0090729">
    <property type="term" value="F:toxin activity"/>
    <property type="evidence" value="ECO:0007669"/>
    <property type="project" value="InterPro"/>
</dbReference>
<dbReference type="SUPFAM" id="SSF56849">
    <property type="entry name" value="delta-Endotoxin (insectocide), N-terminal domain"/>
    <property type="match status" value="1"/>
</dbReference>
<evidence type="ECO:0000313" key="1">
    <source>
        <dbReference type="EMBL" id="CAH1223238.1"/>
    </source>
</evidence>
<protein>
    <submittedName>
        <fullName evidence="1">Uncharacterized protein</fullName>
    </submittedName>
</protein>
<name>A0A9P0E1W1_DIABA</name>
<dbReference type="EMBL" id="CAKJVB030000001">
    <property type="protein sequence ID" value="CAH1223238.1"/>
    <property type="molecule type" value="Genomic_DNA"/>
</dbReference>
<proteinExistence type="predicted"/>
<dbReference type="AlphaFoldDB" id="A0A9P0E1W1"/>
<dbReference type="Gene3D" id="1.20.190.10">
    <property type="entry name" value="Pesticidal crystal protein, N-terminal domain"/>
    <property type="match status" value="1"/>
</dbReference>
<organism evidence="1 2">
    <name type="scientific">Diabrotica balteata</name>
    <name type="common">Banded cucumber beetle</name>
    <dbReference type="NCBI Taxonomy" id="107213"/>
    <lineage>
        <taxon>Eukaryota</taxon>
        <taxon>Metazoa</taxon>
        <taxon>Ecdysozoa</taxon>
        <taxon>Arthropoda</taxon>
        <taxon>Hexapoda</taxon>
        <taxon>Insecta</taxon>
        <taxon>Pterygota</taxon>
        <taxon>Neoptera</taxon>
        <taxon>Endopterygota</taxon>
        <taxon>Coleoptera</taxon>
        <taxon>Polyphaga</taxon>
        <taxon>Cucujiformia</taxon>
        <taxon>Chrysomeloidea</taxon>
        <taxon>Chrysomelidae</taxon>
        <taxon>Galerucinae</taxon>
        <taxon>Diabroticina</taxon>
        <taxon>Diabroticites</taxon>
        <taxon>Diabrotica</taxon>
    </lineage>
</organism>
<comment type="caution">
    <text evidence="1">The sequence shown here is derived from an EMBL/GenBank/DDBJ whole genome shotgun (WGS) entry which is preliminary data.</text>
</comment>
<evidence type="ECO:0000313" key="2">
    <source>
        <dbReference type="Proteomes" id="UP001153709"/>
    </source>
</evidence>
<dbReference type="Proteomes" id="UP001153709">
    <property type="component" value="Unassembled WGS sequence"/>
</dbReference>
<dbReference type="InterPro" id="IPR036716">
    <property type="entry name" value="Pest_crys_N_sf"/>
</dbReference>
<accession>A0A9P0E1W1</accession>
<dbReference type="SUPFAM" id="SSF51101">
    <property type="entry name" value="Mannose-binding lectins"/>
    <property type="match status" value="1"/>
</dbReference>
<dbReference type="InterPro" id="IPR036404">
    <property type="entry name" value="Jacalin-like_lectin_dom_sf"/>
</dbReference>
<gene>
    <name evidence="1" type="ORF">DIABBA_LOCUS40</name>
</gene>
<reference evidence="1" key="1">
    <citation type="submission" date="2022-01" db="EMBL/GenBank/DDBJ databases">
        <authorList>
            <person name="King R."/>
        </authorList>
    </citation>
    <scope>NUCLEOTIDE SEQUENCE</scope>
</reference>
<sequence>MSRPNTNCFQVLPNDSRWLSKQDSGFFPKCHTDYYVFNMGRQEVLVEGWWGTKLAWSGVLDGVNLAPGNGYRIVVSDKPYFVTAVKITNKTNVRALVHCSELSGYPLRGQGTENIRPDINSIAKYFIPFGVGKISEINMDFKSLENFFWHKGGESVWDKIAKQITFLLNEATQKRIQQILREDILHVRDNLNILQSQIKTFQPSVVKAEFFIQLAEQLVFLEKKFSDCGDSDINLNFNLLPLYTATVNFKVILYTIACKRHREVGLNDEQIGRILQFREKLIDDPYLGAVSHITKTFEDKFHLEYRTCDQELIYNILATVRTWCGINGEEYVPFWRALLDKKVKNVYNDVITYSTYFGRPSPQLYYQLVTDDVAPPLQPRKINEKRNVMNGIYVYIWRTATNEGAPKIGGLKIVYQNGDSVETGKATGESNYVDLKKAFLKKVIVWGGEGINCIEFYLSNGKVQYFGTKEGSPNSAKFKLLGHKIVGLCMKTDIPGSNGQAVNIAVAFQVLEKYEK</sequence>